<feature type="region of interest" description="Disordered" evidence="1">
    <location>
        <begin position="195"/>
        <end position="214"/>
    </location>
</feature>
<feature type="region of interest" description="Disordered" evidence="1">
    <location>
        <begin position="103"/>
        <end position="127"/>
    </location>
</feature>
<accession>S5TLF2</accession>
<name>S5TLF2_9BACT</name>
<dbReference type="EMBL" id="KF264555">
    <property type="protein sequence ID" value="AGS49805.1"/>
    <property type="molecule type" value="Genomic_DNA"/>
</dbReference>
<reference evidence="2" key="1">
    <citation type="journal article" date="2013" name="Proc. Natl. Acad. Sci. U.S.A.">
        <title>Mapping gene clusters within arrayed metagenomic libraries to expand the structural diversity of biomedically relevant natural products.</title>
        <authorList>
            <person name="Owen J.G."/>
            <person name="Reddy B.V."/>
            <person name="Ternei M.A."/>
            <person name="Charlop-Powers Z."/>
            <person name="Calle P.Y."/>
            <person name="Kim J.H."/>
            <person name="Brady S.F."/>
        </authorList>
    </citation>
    <scope>NUCLEOTIDE SEQUENCE</scope>
</reference>
<feature type="compositionally biased region" description="Basic and acidic residues" evidence="1">
    <location>
        <begin position="256"/>
        <end position="267"/>
    </location>
</feature>
<protein>
    <submittedName>
        <fullName evidence="2">Uncharacterized protein</fullName>
    </submittedName>
</protein>
<dbReference type="AlphaFoldDB" id="S5TLF2"/>
<organism evidence="2">
    <name type="scientific">uncultured bacterium esnapd16.1</name>
    <dbReference type="NCBI Taxonomy" id="1366596"/>
    <lineage>
        <taxon>Bacteria</taxon>
        <taxon>environmental samples</taxon>
    </lineage>
</organism>
<sequence length="301" mass="32385">MPVQRRGLVEDLALQLLQRRSGVDAQLLGQPLLDRPQHAEGVGLPPGPVERQAQQLAAVLAQRMGPGEGLQLGHRHLVGPHGEQCRAARLDDRQLQLLQPGHLGHHRGGGGHLGVGLPPPQRQPGLELAERPPRVVPVPRLPARGGVLAEPVDVDVDHPAVQQVAAGDGAQHAGRRPGCPVRLQRPAQVGHVRLQRGHRRRRRVPGPQRLEHHLHGDPLADLADQQREQGALLGRAEVDLAAGDHRLHRAERRELHQHLGRARDRRLGLGPAQGAGEPPARGPDRDGVGHPSALPAAGERG</sequence>
<evidence type="ECO:0000256" key="1">
    <source>
        <dbReference type="SAM" id="MobiDB-lite"/>
    </source>
</evidence>
<feature type="compositionally biased region" description="Basic residues" evidence="1">
    <location>
        <begin position="195"/>
        <end position="204"/>
    </location>
</feature>
<proteinExistence type="predicted"/>
<feature type="region of interest" description="Disordered" evidence="1">
    <location>
        <begin position="256"/>
        <end position="301"/>
    </location>
</feature>
<evidence type="ECO:0000313" key="2">
    <source>
        <dbReference type="EMBL" id="AGS49805.1"/>
    </source>
</evidence>